<feature type="transmembrane region" description="Helical" evidence="1">
    <location>
        <begin position="63"/>
        <end position="88"/>
    </location>
</feature>
<feature type="transmembrane region" description="Helical" evidence="1">
    <location>
        <begin position="491"/>
        <end position="512"/>
    </location>
</feature>
<comment type="caution">
    <text evidence="1">Lacks conserved residue(s) required for the propagation of feature annotation.</text>
</comment>
<comment type="function">
    <text evidence="1">Mechanosensitive channel that participates in the regulation of osmotic pressure changes within the cell, opening in response to stretch forces in the membrane lipid bilayer, without the need for other proteins. Contributes to normal resistance to hypoosmotic shock. Forms an ion channel of 1.0 nanosiemens conductance with a slight preference for anions.</text>
</comment>
<dbReference type="EMBL" id="JACCJZ010000004">
    <property type="protein sequence ID" value="NYZ61385.1"/>
    <property type="molecule type" value="Genomic_DNA"/>
</dbReference>
<keyword evidence="3" id="KW-1185">Reference proteome</keyword>
<dbReference type="PANTHER" id="PTHR30221:SF1">
    <property type="entry name" value="SMALL-CONDUCTANCE MECHANOSENSITIVE CHANNEL"/>
    <property type="match status" value="1"/>
</dbReference>
<evidence type="ECO:0000313" key="2">
    <source>
        <dbReference type="EMBL" id="NYZ61385.1"/>
    </source>
</evidence>
<evidence type="ECO:0000313" key="3">
    <source>
        <dbReference type="Proteomes" id="UP000589896"/>
    </source>
</evidence>
<comment type="similarity">
    <text evidence="1">Belongs to the MscS (TC 1.A.23) family.</text>
</comment>
<feature type="transmembrane region" description="Helical" evidence="1">
    <location>
        <begin position="283"/>
        <end position="307"/>
    </location>
</feature>
<proteinExistence type="inferred from homology"/>
<comment type="caution">
    <text evidence="2">The sequence shown here is derived from an EMBL/GenBank/DDBJ whole genome shotgun (WGS) entry which is preliminary data.</text>
</comment>
<comment type="subunit">
    <text evidence="1">Homoheptamer.</text>
</comment>
<comment type="subcellular location">
    <subcellularLocation>
        <location evidence="1">Cell inner membrane</location>
        <topology evidence="1">Multi-pass membrane protein</topology>
    </subcellularLocation>
</comment>
<feature type="transmembrane region" description="Helical" evidence="1">
    <location>
        <begin position="465"/>
        <end position="485"/>
    </location>
</feature>
<feature type="transmembrane region" description="Helical" evidence="1">
    <location>
        <begin position="387"/>
        <end position="408"/>
    </location>
</feature>
<dbReference type="InterPro" id="IPR008910">
    <property type="entry name" value="MSC_TM_helix"/>
</dbReference>
<keyword evidence="1" id="KW-0997">Cell inner membrane</keyword>
<accession>A0A7Z0TX33</accession>
<protein>
    <recommendedName>
        <fullName evidence="1">Small-conductance mechanosensitive channel</fullName>
    </recommendedName>
</protein>
<gene>
    <name evidence="2" type="ORF">H0E82_01210</name>
</gene>
<reference evidence="2 3" key="1">
    <citation type="submission" date="2020-07" db="EMBL/GenBank/DDBJ databases">
        <title>isolation of Luteimonas sp. SJ-16.</title>
        <authorList>
            <person name="Huang X.-X."/>
            <person name="Xu L."/>
            <person name="Sun J.-Q."/>
        </authorList>
    </citation>
    <scope>NUCLEOTIDE SEQUENCE [LARGE SCALE GENOMIC DNA]</scope>
    <source>
        <strain evidence="2 3">SJ-16</strain>
    </source>
</reference>
<dbReference type="RefSeq" id="WP_180543153.1">
    <property type="nucleotide sequence ID" value="NZ_JACCJZ010000004.1"/>
</dbReference>
<organism evidence="2 3">
    <name type="scientific">Luteimonas deserti</name>
    <dbReference type="NCBI Taxonomy" id="2752306"/>
    <lineage>
        <taxon>Bacteria</taxon>
        <taxon>Pseudomonadati</taxon>
        <taxon>Pseudomonadota</taxon>
        <taxon>Gammaproteobacteria</taxon>
        <taxon>Lysobacterales</taxon>
        <taxon>Lysobacteraceae</taxon>
        <taxon>Luteimonas</taxon>
    </lineage>
</organism>
<keyword evidence="1" id="KW-1003">Cell membrane</keyword>
<dbReference type="GO" id="GO:0008381">
    <property type="term" value="F:mechanosensitive monoatomic ion channel activity"/>
    <property type="evidence" value="ECO:0007669"/>
    <property type="project" value="InterPro"/>
</dbReference>
<sequence length="538" mass="56519">MQTSPLVRQLELSLGHYLPSVLGAVLILVIGIVAALFVRGLIRSGMTRMRINERVNAETASRIDIVRVAAAVGFWFVIILALIGVFSVLRVDGLYGPFSALVTEIMLYLPRILLAAALALVAWLVATVLRAGVNRLMAAGRWDEKLSASAGVRPLSAVLGDVVYWLVLLLFLPAIVGALRVEGLMLPLSEMTLQVTTMLPNIFAAVIIGVVGWLVAKVLRGLATNLLAASGVDRYSQRDGLAGGVRLSQLGGTVVFILVIVPTLIAALDALAIRAISDPASDMLGMFLTAIPNILAAALILAVAWYLGRFVTGLLTRLLESLGVDRIPEHLGLGHLFEPTPAAATPAPVDQALAAADPVAAAGMPEPGPPLVDPQGAPMRTAGSSGLSALVGRIALFFILLFATVEAAHRLGFIGVRDLLATFIAFGADVLLGAVILVVGYWLADLAARAIQRANPGHAIGLSRIARVAILGLVIAMGLRAMGIADDIVNLAFGLVLGAVAIAVALAFGLGGREAAGRVTDRWAREYLERRERGDRLP</sequence>
<name>A0A7Z0TX33_9GAMM</name>
<keyword evidence="1" id="KW-0812">Transmembrane</keyword>
<feature type="transmembrane region" description="Helical" evidence="1">
    <location>
        <begin position="108"/>
        <end position="133"/>
    </location>
</feature>
<feature type="transmembrane region" description="Helical" evidence="1">
    <location>
        <begin position="20"/>
        <end position="42"/>
    </location>
</feature>
<evidence type="ECO:0000256" key="1">
    <source>
        <dbReference type="RuleBase" id="RU369025"/>
    </source>
</evidence>
<keyword evidence="1" id="KW-0472">Membrane</keyword>
<dbReference type="GO" id="GO:0005886">
    <property type="term" value="C:plasma membrane"/>
    <property type="evidence" value="ECO:0007669"/>
    <property type="project" value="UniProtKB-SubCell"/>
</dbReference>
<dbReference type="Pfam" id="PF05552">
    <property type="entry name" value="MS_channel_1st_1"/>
    <property type="match status" value="4"/>
</dbReference>
<dbReference type="PANTHER" id="PTHR30221">
    <property type="entry name" value="SMALL-CONDUCTANCE MECHANOSENSITIVE CHANNEL"/>
    <property type="match status" value="1"/>
</dbReference>
<keyword evidence="1" id="KW-0813">Transport</keyword>
<feature type="transmembrane region" description="Helical" evidence="1">
    <location>
        <begin position="154"/>
        <end position="178"/>
    </location>
</feature>
<feature type="transmembrane region" description="Helical" evidence="1">
    <location>
        <begin position="254"/>
        <end position="277"/>
    </location>
</feature>
<keyword evidence="1" id="KW-0407">Ion channel</keyword>
<dbReference type="NCBIfam" id="NF033912">
    <property type="entry name" value="msc"/>
    <property type="match status" value="1"/>
</dbReference>
<feature type="transmembrane region" description="Helical" evidence="1">
    <location>
        <begin position="198"/>
        <end position="216"/>
    </location>
</feature>
<feature type="transmembrane region" description="Helical" evidence="1">
    <location>
        <begin position="420"/>
        <end position="444"/>
    </location>
</feature>
<keyword evidence="1" id="KW-1133">Transmembrane helix</keyword>
<dbReference type="InterPro" id="IPR045275">
    <property type="entry name" value="MscS_archaea/bacteria_type"/>
</dbReference>
<dbReference type="Proteomes" id="UP000589896">
    <property type="component" value="Unassembled WGS sequence"/>
</dbReference>
<dbReference type="AlphaFoldDB" id="A0A7Z0TX33"/>
<keyword evidence="1" id="KW-0406">Ion transport</keyword>